<evidence type="ECO:0000313" key="3">
    <source>
        <dbReference type="Proteomes" id="UP001254832"/>
    </source>
</evidence>
<dbReference type="GO" id="GO:0046872">
    <property type="term" value="F:metal ion binding"/>
    <property type="evidence" value="ECO:0007669"/>
    <property type="project" value="InterPro"/>
</dbReference>
<dbReference type="Proteomes" id="UP001254832">
    <property type="component" value="Unassembled WGS sequence"/>
</dbReference>
<proteinExistence type="predicted"/>
<name>A0AAP5H639_PAEAM</name>
<dbReference type="PANTHER" id="PTHR33677:SF3">
    <property type="entry name" value="COPPER-SENSING TRANSCRIPTIONAL REPRESSOR RICR"/>
    <property type="match status" value="1"/>
</dbReference>
<dbReference type="EMBL" id="JAVDTR010000008">
    <property type="protein sequence ID" value="MDR6724724.1"/>
    <property type="molecule type" value="Genomic_DNA"/>
</dbReference>
<dbReference type="InterPro" id="IPR038390">
    <property type="entry name" value="Metal_Tscrpt_repr_sf"/>
</dbReference>
<dbReference type="Pfam" id="PF02583">
    <property type="entry name" value="Trns_repr_metal"/>
    <property type="match status" value="1"/>
</dbReference>
<evidence type="ECO:0000256" key="1">
    <source>
        <dbReference type="SAM" id="MobiDB-lite"/>
    </source>
</evidence>
<organism evidence="2 3">
    <name type="scientific">Paenibacillus amylolyticus</name>
    <dbReference type="NCBI Taxonomy" id="1451"/>
    <lineage>
        <taxon>Bacteria</taxon>
        <taxon>Bacillati</taxon>
        <taxon>Bacillota</taxon>
        <taxon>Bacilli</taxon>
        <taxon>Bacillales</taxon>
        <taxon>Paenibacillaceae</taxon>
        <taxon>Paenibacillus</taxon>
    </lineage>
</organism>
<comment type="caution">
    <text evidence="2">The sequence shown here is derived from an EMBL/GenBank/DDBJ whole genome shotgun (WGS) entry which is preliminary data.</text>
</comment>
<dbReference type="GO" id="GO:0045892">
    <property type="term" value="P:negative regulation of DNA-templated transcription"/>
    <property type="evidence" value="ECO:0007669"/>
    <property type="project" value="UniProtKB-ARBA"/>
</dbReference>
<dbReference type="CDD" id="cd10152">
    <property type="entry name" value="SaCsoR-like_DUF156"/>
    <property type="match status" value="1"/>
</dbReference>
<dbReference type="PANTHER" id="PTHR33677">
    <property type="entry name" value="TRANSCRIPTIONAL REPRESSOR FRMR-RELATED"/>
    <property type="match status" value="1"/>
</dbReference>
<dbReference type="InterPro" id="IPR003735">
    <property type="entry name" value="Metal_Tscrpt_repr"/>
</dbReference>
<sequence length="137" mass="15196">MMDHQSHPKDLMEPSGTDAPEALETESTQTANSCHAHVDDDDGKRVRKSHHSQEMKGNLISRLNRVEGQIRGIKGLIEKDTYCDDVLTQIAAAQSALNSVGKLLLEGHMKSCIVERIQAGEHEVVDELLVTVRKLMK</sequence>
<protein>
    <submittedName>
        <fullName evidence="2">DNA-binding FrmR family transcriptional regulator</fullName>
    </submittedName>
</protein>
<dbReference type="AlphaFoldDB" id="A0AAP5H639"/>
<accession>A0AAP5H639</accession>
<feature type="compositionally biased region" description="Basic and acidic residues" evidence="1">
    <location>
        <begin position="1"/>
        <end position="12"/>
    </location>
</feature>
<keyword evidence="2" id="KW-0238">DNA-binding</keyword>
<dbReference type="GO" id="GO:0003677">
    <property type="term" value="F:DNA binding"/>
    <property type="evidence" value="ECO:0007669"/>
    <property type="project" value="UniProtKB-KW"/>
</dbReference>
<gene>
    <name evidence="2" type="ORF">J2W91_003192</name>
</gene>
<reference evidence="2" key="1">
    <citation type="submission" date="2023-07" db="EMBL/GenBank/DDBJ databases">
        <title>Sorghum-associated microbial communities from plants grown in Nebraska, USA.</title>
        <authorList>
            <person name="Schachtman D."/>
        </authorList>
    </citation>
    <scope>NUCLEOTIDE SEQUENCE</scope>
    <source>
        <strain evidence="2">BE80</strain>
    </source>
</reference>
<dbReference type="Gene3D" id="1.20.58.1000">
    <property type="entry name" value="Metal-sensitive repressor, helix protomer"/>
    <property type="match status" value="1"/>
</dbReference>
<feature type="region of interest" description="Disordered" evidence="1">
    <location>
        <begin position="1"/>
        <end position="55"/>
    </location>
</feature>
<evidence type="ECO:0000313" key="2">
    <source>
        <dbReference type="EMBL" id="MDR6724724.1"/>
    </source>
</evidence>